<dbReference type="SUPFAM" id="SSF109635">
    <property type="entry name" value="DnaK suppressor protein DksA, alpha-hairpin domain"/>
    <property type="match status" value="1"/>
</dbReference>
<dbReference type="HOGENOM" id="CLU_043144_4_0_6"/>
<dbReference type="KEGG" id="spiu:SPICUR_02505"/>
<keyword evidence="3" id="KW-0862">Zinc</keyword>
<protein>
    <recommendedName>
        <fullName evidence="6">Zinc finger DksA/TraR C4-type domain-containing protein</fullName>
    </recommendedName>
</protein>
<dbReference type="SUPFAM" id="SSF57716">
    <property type="entry name" value="Glucocorticoid receptor-like (DNA-binding domain)"/>
    <property type="match status" value="1"/>
</dbReference>
<organism evidence="7 8">
    <name type="scientific">Spiribacter curvatus</name>
    <dbReference type="NCBI Taxonomy" id="1335757"/>
    <lineage>
        <taxon>Bacteria</taxon>
        <taxon>Pseudomonadati</taxon>
        <taxon>Pseudomonadota</taxon>
        <taxon>Gammaproteobacteria</taxon>
        <taxon>Chromatiales</taxon>
        <taxon>Ectothiorhodospiraceae</taxon>
        <taxon>Spiribacter</taxon>
    </lineage>
</organism>
<feature type="coiled-coil region" evidence="5">
    <location>
        <begin position="7"/>
        <end position="34"/>
    </location>
</feature>
<evidence type="ECO:0000256" key="1">
    <source>
        <dbReference type="ARBA" id="ARBA00022723"/>
    </source>
</evidence>
<evidence type="ECO:0000256" key="4">
    <source>
        <dbReference type="PROSITE-ProRule" id="PRU00510"/>
    </source>
</evidence>
<evidence type="ECO:0000256" key="3">
    <source>
        <dbReference type="ARBA" id="ARBA00022833"/>
    </source>
</evidence>
<feature type="zinc finger region" description="dksA C4-type" evidence="4">
    <location>
        <begin position="92"/>
        <end position="116"/>
    </location>
</feature>
<gene>
    <name evidence="7" type="ORF">SPICUR_02505</name>
</gene>
<dbReference type="PANTHER" id="PTHR33823:SF4">
    <property type="entry name" value="GENERAL STRESS PROTEIN 16O"/>
    <property type="match status" value="1"/>
</dbReference>
<dbReference type="Pfam" id="PF01258">
    <property type="entry name" value="zf-dskA_traR"/>
    <property type="match status" value="1"/>
</dbReference>
<dbReference type="Gene3D" id="1.20.120.910">
    <property type="entry name" value="DksA, coiled-coil domain"/>
    <property type="match status" value="1"/>
</dbReference>
<dbReference type="EMBL" id="CP005990">
    <property type="protein sequence ID" value="AGY91514.1"/>
    <property type="molecule type" value="Genomic_DNA"/>
</dbReference>
<dbReference type="RefSeq" id="WP_023365723.1">
    <property type="nucleotide sequence ID" value="NC_022664.1"/>
</dbReference>
<reference evidence="7 8" key="1">
    <citation type="journal article" date="2013" name="BMC Genomics">
        <title>Genomes of "Spiribacter", a streamlined, successful halophilic bacterium.</title>
        <authorList>
            <person name="Lopez-Perez M."/>
            <person name="Ghai R."/>
            <person name="Leon M.J."/>
            <person name="Rodriguez-Olmos A."/>
            <person name="Copa-Patino J.L."/>
            <person name="Soliveri J."/>
            <person name="Sanchez-Porro C."/>
            <person name="Ventosa A."/>
            <person name="Rodriguez-Valera F."/>
        </authorList>
    </citation>
    <scope>NUCLEOTIDE SEQUENCE [LARGE SCALE GENOMIC DNA]</scope>
    <source>
        <strain evidence="7 8">UAH-SP71</strain>
    </source>
</reference>
<dbReference type="Proteomes" id="UP000017640">
    <property type="component" value="Chromosome"/>
</dbReference>
<evidence type="ECO:0000313" key="8">
    <source>
        <dbReference type="Proteomes" id="UP000017640"/>
    </source>
</evidence>
<name>U5T1T9_9GAMM</name>
<dbReference type="PROSITE" id="PS51128">
    <property type="entry name" value="ZF_DKSA_2"/>
    <property type="match status" value="1"/>
</dbReference>
<proteinExistence type="predicted"/>
<dbReference type="InterPro" id="IPR000962">
    <property type="entry name" value="Znf_DskA_TraR"/>
</dbReference>
<accession>U5T1T9</accession>
<dbReference type="GO" id="GO:0008270">
    <property type="term" value="F:zinc ion binding"/>
    <property type="evidence" value="ECO:0007669"/>
    <property type="project" value="UniProtKB-KW"/>
</dbReference>
<dbReference type="InterPro" id="IPR037187">
    <property type="entry name" value="DnaK_N"/>
</dbReference>
<sequence>MDDYLTAEQRRELREALEQQQAELRAEIRREVLAADLHRSEEIADRVRDPGDESVVDLLADIEYADIDRHIEALRTNEAALRAWHQGGYGWCADCGDPIPFARLQALPSASRCVDCEAIREDQAGGPPPRL</sequence>
<dbReference type="InterPro" id="IPR020460">
    <property type="entry name" value="Znf_C4-type_bac"/>
</dbReference>
<dbReference type="PANTHER" id="PTHR33823">
    <property type="entry name" value="RNA POLYMERASE-BINDING TRANSCRIPTION FACTOR DKSA-RELATED"/>
    <property type="match status" value="1"/>
</dbReference>
<evidence type="ECO:0000256" key="5">
    <source>
        <dbReference type="SAM" id="Coils"/>
    </source>
</evidence>
<dbReference type="STRING" id="1335757.SPICUR_02505"/>
<dbReference type="AlphaFoldDB" id="U5T1T9"/>
<feature type="domain" description="Zinc finger DksA/TraR C4-type" evidence="6">
    <location>
        <begin position="87"/>
        <end position="121"/>
    </location>
</feature>
<keyword evidence="8" id="KW-1185">Reference proteome</keyword>
<evidence type="ECO:0000256" key="2">
    <source>
        <dbReference type="ARBA" id="ARBA00022771"/>
    </source>
</evidence>
<keyword evidence="5" id="KW-0175">Coiled coil</keyword>
<evidence type="ECO:0000259" key="6">
    <source>
        <dbReference type="Pfam" id="PF01258"/>
    </source>
</evidence>
<dbReference type="PRINTS" id="PR00618">
    <property type="entry name" value="DKSAZNFINGER"/>
</dbReference>
<dbReference type="eggNOG" id="COG1734">
    <property type="taxonomic scope" value="Bacteria"/>
</dbReference>
<keyword evidence="2" id="KW-0863">Zinc-finger</keyword>
<keyword evidence="1" id="KW-0479">Metal-binding</keyword>
<dbReference type="OrthoDB" id="962301at2"/>
<evidence type="ECO:0000313" key="7">
    <source>
        <dbReference type="EMBL" id="AGY91514.1"/>
    </source>
</evidence>